<feature type="domain" description="LD-carboxypeptidase C-terminal" evidence="8">
    <location>
        <begin position="221"/>
        <end position="337"/>
    </location>
</feature>
<gene>
    <name evidence="9" type="ORF">E7Z59_14530</name>
</gene>
<dbReference type="SUPFAM" id="SSF141986">
    <property type="entry name" value="LD-carboxypeptidase A C-terminal domain-like"/>
    <property type="match status" value="1"/>
</dbReference>
<keyword evidence="4" id="KW-0378">Hydrolase</keyword>
<evidence type="ECO:0000313" key="10">
    <source>
        <dbReference type="Proteomes" id="UP000305939"/>
    </source>
</evidence>
<dbReference type="CDD" id="cd07025">
    <property type="entry name" value="Peptidase_S66"/>
    <property type="match status" value="1"/>
</dbReference>
<comment type="caution">
    <text evidence="9">The sequence shown here is derived from an EMBL/GenBank/DDBJ whole genome shotgun (WGS) entry which is preliminary data.</text>
</comment>
<protein>
    <submittedName>
        <fullName evidence="9">LD-carboxypeptidase</fullName>
    </submittedName>
</protein>
<keyword evidence="3" id="KW-0645">Protease</keyword>
<evidence type="ECO:0000256" key="4">
    <source>
        <dbReference type="ARBA" id="ARBA00022801"/>
    </source>
</evidence>
<dbReference type="InterPro" id="IPR027461">
    <property type="entry name" value="Carboxypeptidase_A_C_sf"/>
</dbReference>
<evidence type="ECO:0000259" key="8">
    <source>
        <dbReference type="Pfam" id="PF17676"/>
    </source>
</evidence>
<dbReference type="OrthoDB" id="9807329at2"/>
<feature type="active site" description="Charge relay system" evidence="6">
    <location>
        <position position="252"/>
    </location>
</feature>
<evidence type="ECO:0000256" key="3">
    <source>
        <dbReference type="ARBA" id="ARBA00022670"/>
    </source>
</evidence>
<dbReference type="EMBL" id="SSMC01000004">
    <property type="protein sequence ID" value="THD65798.1"/>
    <property type="molecule type" value="Genomic_DNA"/>
</dbReference>
<dbReference type="Proteomes" id="UP000305939">
    <property type="component" value="Unassembled WGS sequence"/>
</dbReference>
<dbReference type="InterPro" id="IPR029062">
    <property type="entry name" value="Class_I_gatase-like"/>
</dbReference>
<dbReference type="Gene3D" id="3.50.30.60">
    <property type="entry name" value="LD-carboxypeptidase A C-terminal domain-like"/>
    <property type="match status" value="1"/>
</dbReference>
<dbReference type="InterPro" id="IPR003507">
    <property type="entry name" value="S66_fam"/>
</dbReference>
<dbReference type="SUPFAM" id="SSF52317">
    <property type="entry name" value="Class I glutamine amidotransferase-like"/>
    <property type="match status" value="1"/>
</dbReference>
<name>A0A4S3LX94_9FLAO</name>
<dbReference type="InterPro" id="IPR040921">
    <property type="entry name" value="Peptidase_S66C"/>
</dbReference>
<accession>A0A4S3LX94</accession>
<keyword evidence="10" id="KW-1185">Reference proteome</keyword>
<feature type="active site" description="Charge relay system" evidence="6">
    <location>
        <position position="322"/>
    </location>
</feature>
<dbReference type="InterPro" id="IPR040449">
    <property type="entry name" value="Peptidase_S66_N"/>
</dbReference>
<evidence type="ECO:0000256" key="2">
    <source>
        <dbReference type="ARBA" id="ARBA00022645"/>
    </source>
</evidence>
<dbReference type="Gene3D" id="3.40.50.10740">
    <property type="entry name" value="Class I glutamine amidotransferase-like"/>
    <property type="match status" value="1"/>
</dbReference>
<evidence type="ECO:0000256" key="6">
    <source>
        <dbReference type="PIRSR" id="PIRSR028757-1"/>
    </source>
</evidence>
<evidence type="ECO:0000256" key="1">
    <source>
        <dbReference type="ARBA" id="ARBA00010233"/>
    </source>
</evidence>
<dbReference type="Pfam" id="PF17676">
    <property type="entry name" value="Peptidase_S66C"/>
    <property type="match status" value="1"/>
</dbReference>
<dbReference type="AlphaFoldDB" id="A0A4S3LX94"/>
<feature type="active site" description="Nucleophile" evidence="6">
    <location>
        <position position="146"/>
    </location>
</feature>
<organism evidence="9 10">
    <name type="scientific">Robertkochia marina</name>
    <dbReference type="NCBI Taxonomy" id="1227945"/>
    <lineage>
        <taxon>Bacteria</taxon>
        <taxon>Pseudomonadati</taxon>
        <taxon>Bacteroidota</taxon>
        <taxon>Flavobacteriia</taxon>
        <taxon>Flavobacteriales</taxon>
        <taxon>Flavobacteriaceae</taxon>
        <taxon>Robertkochia</taxon>
    </lineage>
</organism>
<dbReference type="Pfam" id="PF02016">
    <property type="entry name" value="Peptidase_S66"/>
    <property type="match status" value="1"/>
</dbReference>
<evidence type="ECO:0000313" key="9">
    <source>
        <dbReference type="EMBL" id="THD65798.1"/>
    </source>
</evidence>
<reference evidence="9 10" key="1">
    <citation type="submission" date="2019-04" db="EMBL/GenBank/DDBJ databases">
        <title>Draft genome sequence of Robertkochia marina CC-AMO-30D.</title>
        <authorList>
            <person name="Hameed A."/>
            <person name="Lin S.-Y."/>
            <person name="Shahina M."/>
            <person name="Lai W.-A."/>
            <person name="Young C.-C."/>
        </authorList>
    </citation>
    <scope>NUCLEOTIDE SEQUENCE [LARGE SCALE GENOMIC DNA]</scope>
    <source>
        <strain evidence="9 10">CC-AMO-30D</strain>
    </source>
</reference>
<keyword evidence="5" id="KW-0720">Serine protease</keyword>
<dbReference type="PANTHER" id="PTHR30237:SF2">
    <property type="entry name" value="MUREIN TETRAPEPTIDE CARBOXYPEPTIDASE"/>
    <property type="match status" value="1"/>
</dbReference>
<dbReference type="PANTHER" id="PTHR30237">
    <property type="entry name" value="MURAMOYLTETRAPEPTIDE CARBOXYPEPTIDASE"/>
    <property type="match status" value="1"/>
</dbReference>
<dbReference type="GO" id="GO:0004180">
    <property type="term" value="F:carboxypeptidase activity"/>
    <property type="evidence" value="ECO:0007669"/>
    <property type="project" value="UniProtKB-KW"/>
</dbReference>
<comment type="similarity">
    <text evidence="1">Belongs to the peptidase S66 family.</text>
</comment>
<dbReference type="InterPro" id="IPR027478">
    <property type="entry name" value="LdcA_N"/>
</dbReference>
<evidence type="ECO:0000259" key="7">
    <source>
        <dbReference type="Pfam" id="PF02016"/>
    </source>
</evidence>
<dbReference type="PIRSF" id="PIRSF028757">
    <property type="entry name" value="LD-carboxypeptidase"/>
    <property type="match status" value="1"/>
</dbReference>
<dbReference type="GO" id="GO:0008236">
    <property type="term" value="F:serine-type peptidase activity"/>
    <property type="evidence" value="ECO:0007669"/>
    <property type="project" value="UniProtKB-KW"/>
</dbReference>
<dbReference type="RefSeq" id="WP_136337081.1">
    <property type="nucleotide sequence ID" value="NZ_QXMP01000002.1"/>
</dbReference>
<sequence length="352" mass="38748">MKRRNFIKTGITLPAATLLPASTLLGRSTSFDLAPVHLAMGRRLKPGSTLGIIAPGYAVSPEKLEEALGYVKDLGYTPYHTDRILGNHGYLSNTDEERLADLHHMFENENVDGILCVRGGYGCTRLLPHINWDLIKRNPKVFAGFSDVTALLNEMNKRTGLVCFHAPVGTTLDTEYNREYFRKVITEGAASITLSPFPYQEEEEKHPVEYEPYTLNPGIAQGILAGGNLSLLAAMTGTPYEPDYTDKIVFIEEIEEEPYRVDRMLTQLLQSATFTKASAVILGIFAGCNKARNPESFTLKEVLTDLLGDLDMPVAYGYPIGHIDENATLPIGVPVEVNTGEITVKILTSSVI</sequence>
<proteinExistence type="inferred from homology"/>
<keyword evidence="2 9" id="KW-0121">Carboxypeptidase</keyword>
<feature type="domain" description="LD-carboxypeptidase N-terminal" evidence="7">
    <location>
        <begin position="51"/>
        <end position="166"/>
    </location>
</feature>
<dbReference type="GO" id="GO:0006508">
    <property type="term" value="P:proteolysis"/>
    <property type="evidence" value="ECO:0007669"/>
    <property type="project" value="UniProtKB-KW"/>
</dbReference>
<evidence type="ECO:0000256" key="5">
    <source>
        <dbReference type="ARBA" id="ARBA00022825"/>
    </source>
</evidence>